<evidence type="ECO:0000313" key="3">
    <source>
        <dbReference type="EMBL" id="MBB6092176.1"/>
    </source>
</evidence>
<dbReference type="EMBL" id="JACHHZ010000001">
    <property type="protein sequence ID" value="MBB6092176.1"/>
    <property type="molecule type" value="Genomic_DNA"/>
</dbReference>
<feature type="domain" description="Amidohydrolase-related" evidence="2">
    <location>
        <begin position="47"/>
        <end position="349"/>
    </location>
</feature>
<dbReference type="RefSeq" id="WP_184329920.1">
    <property type="nucleotide sequence ID" value="NZ_JACHHZ010000001.1"/>
</dbReference>
<evidence type="ECO:0000259" key="2">
    <source>
        <dbReference type="Pfam" id="PF04909"/>
    </source>
</evidence>
<dbReference type="SUPFAM" id="SSF51556">
    <property type="entry name" value="Metallo-dependent hydrolases"/>
    <property type="match status" value="1"/>
</dbReference>
<sequence length="349" mass="38445">MKKRAFIKGAVLGAGGFIAEALGAASTHTENEKPAVEAALEPELVICDPHHHLWDRPGDRYLLDDLRRDTAGHKVTQSVFVECYSGYRTTGPAHLRPLGETEYVEKIANAGASDGHATQIRGIVSFADLMLGKNVDEVLSSHVAASKRLRGIRHPTASDPANPDSYRKPPLHMLKDTTFREGFACLRKHGLSFDAWIYHPQILELADLANAFPDTTIILDHIGAPLGIGRFAGQREAVFADWRHSIATLAQCPNVVVKLGGLGMPLCGMGWVGKPPSSSELAAVTAPYYLYCIEKFGVERCMFESNFPVDKASYPYVVLWNSFKRMTRDLSKSERAALFHDTAARVYRL</sequence>
<keyword evidence="4" id="KW-1185">Reference proteome</keyword>
<evidence type="ECO:0000256" key="1">
    <source>
        <dbReference type="ARBA" id="ARBA00038310"/>
    </source>
</evidence>
<dbReference type="GO" id="GO:0016787">
    <property type="term" value="F:hydrolase activity"/>
    <property type="evidence" value="ECO:0007669"/>
    <property type="project" value="UniProtKB-KW"/>
</dbReference>
<comment type="similarity">
    <text evidence="1">Belongs to the metallo-dependent hydrolases superfamily.</text>
</comment>
<dbReference type="Gene3D" id="3.20.20.140">
    <property type="entry name" value="Metal-dependent hydrolases"/>
    <property type="match status" value="1"/>
</dbReference>
<comment type="caution">
    <text evidence="3">The sequence shown here is derived from an EMBL/GenBank/DDBJ whole genome shotgun (WGS) entry which is preliminary data.</text>
</comment>
<dbReference type="InterPro" id="IPR052350">
    <property type="entry name" value="Metallo-dep_Lactonases"/>
</dbReference>
<protein>
    <submittedName>
        <fullName evidence="3">Putative TIM-barrel fold metal-dependent hydrolase</fullName>
    </submittedName>
</protein>
<evidence type="ECO:0000313" key="4">
    <source>
        <dbReference type="Proteomes" id="UP000588068"/>
    </source>
</evidence>
<accession>A0A841HHC2</accession>
<dbReference type="PANTHER" id="PTHR43569">
    <property type="entry name" value="AMIDOHYDROLASE"/>
    <property type="match status" value="1"/>
</dbReference>
<proteinExistence type="inferred from homology"/>
<name>A0A841HHC2_9GAMM</name>
<dbReference type="AlphaFoldDB" id="A0A841HHC2"/>
<dbReference type="Pfam" id="PF04909">
    <property type="entry name" value="Amidohydro_2"/>
    <property type="match status" value="1"/>
</dbReference>
<gene>
    <name evidence="3" type="ORF">HNQ60_001022</name>
</gene>
<dbReference type="Proteomes" id="UP000588068">
    <property type="component" value="Unassembled WGS sequence"/>
</dbReference>
<keyword evidence="3" id="KW-0378">Hydrolase</keyword>
<reference evidence="3 4" key="1">
    <citation type="submission" date="2020-08" db="EMBL/GenBank/DDBJ databases">
        <title>Genomic Encyclopedia of Type Strains, Phase IV (KMG-IV): sequencing the most valuable type-strain genomes for metagenomic binning, comparative biology and taxonomic classification.</title>
        <authorList>
            <person name="Goeker M."/>
        </authorList>
    </citation>
    <scope>NUCLEOTIDE SEQUENCE [LARGE SCALE GENOMIC DNA]</scope>
    <source>
        <strain evidence="3 4">DSM 26723</strain>
    </source>
</reference>
<organism evidence="3 4">
    <name type="scientific">Povalibacter uvarum</name>
    <dbReference type="NCBI Taxonomy" id="732238"/>
    <lineage>
        <taxon>Bacteria</taxon>
        <taxon>Pseudomonadati</taxon>
        <taxon>Pseudomonadota</taxon>
        <taxon>Gammaproteobacteria</taxon>
        <taxon>Steroidobacterales</taxon>
        <taxon>Steroidobacteraceae</taxon>
        <taxon>Povalibacter</taxon>
    </lineage>
</organism>
<dbReference type="InterPro" id="IPR006680">
    <property type="entry name" value="Amidohydro-rel"/>
</dbReference>
<dbReference type="PANTHER" id="PTHR43569:SF1">
    <property type="entry name" value="BLL3371 PROTEIN"/>
    <property type="match status" value="1"/>
</dbReference>
<dbReference type="InterPro" id="IPR032466">
    <property type="entry name" value="Metal_Hydrolase"/>
</dbReference>